<dbReference type="CDD" id="cd01317">
    <property type="entry name" value="DHOase_IIa"/>
    <property type="match status" value="1"/>
</dbReference>
<feature type="binding site" evidence="7">
    <location>
        <begin position="60"/>
        <end position="62"/>
    </location>
    <ligand>
        <name>substrate</name>
    </ligand>
</feature>
<dbReference type="PROSITE" id="PS00483">
    <property type="entry name" value="DIHYDROOROTASE_2"/>
    <property type="match status" value="1"/>
</dbReference>
<dbReference type="NCBIfam" id="NF006837">
    <property type="entry name" value="PRK09357.1-2"/>
    <property type="match status" value="1"/>
</dbReference>
<dbReference type="SUPFAM" id="SSF51556">
    <property type="entry name" value="Metallo-dependent hydrolases"/>
    <property type="match status" value="1"/>
</dbReference>
<dbReference type="InterPro" id="IPR050138">
    <property type="entry name" value="DHOase/Allantoinase_Hydrolase"/>
</dbReference>
<feature type="binding site" evidence="7">
    <location>
        <begin position="321"/>
        <end position="322"/>
    </location>
    <ligand>
        <name>substrate</name>
    </ligand>
</feature>
<dbReference type="Proteomes" id="UP001058072">
    <property type="component" value="Chromosome"/>
</dbReference>
<comment type="function">
    <text evidence="1 7">Catalyzes the reversible cyclization of carbamoyl aspartate to dihydroorotate.</text>
</comment>
<gene>
    <name evidence="7" type="primary">pyrC</name>
    <name evidence="10" type="ORF">J0J70_06030</name>
</gene>
<dbReference type="EC" id="3.5.2.3" evidence="7"/>
<dbReference type="InterPro" id="IPR032466">
    <property type="entry name" value="Metal_Hydrolase"/>
</dbReference>
<dbReference type="Gene3D" id="3.20.20.140">
    <property type="entry name" value="Metal-dependent hydrolases"/>
    <property type="match status" value="1"/>
</dbReference>
<accession>A0A9Q9FH20</accession>
<dbReference type="InterPro" id="IPR013108">
    <property type="entry name" value="Amidohydro_3"/>
</dbReference>
<keyword evidence="6 7" id="KW-0665">Pyrimidine biosynthesis</keyword>
<feature type="binding site" evidence="7">
    <location>
        <position position="276"/>
    </location>
    <ligand>
        <name>substrate</name>
    </ligand>
</feature>
<keyword evidence="5 7" id="KW-0862">Zinc</keyword>
<feature type="binding site" evidence="7">
    <location>
        <position position="92"/>
    </location>
    <ligand>
        <name>substrate</name>
    </ligand>
</feature>
<feature type="active site" evidence="7">
    <location>
        <position position="303"/>
    </location>
</feature>
<evidence type="ECO:0000256" key="5">
    <source>
        <dbReference type="ARBA" id="ARBA00022833"/>
    </source>
</evidence>
<dbReference type="GO" id="GO:0004038">
    <property type="term" value="F:allantoinase activity"/>
    <property type="evidence" value="ECO:0007669"/>
    <property type="project" value="TreeGrafter"/>
</dbReference>
<feature type="domain" description="Dihydroorotase catalytic" evidence="9">
    <location>
        <begin position="47"/>
        <end position="236"/>
    </location>
</feature>
<feature type="binding site" evidence="7">
    <location>
        <position position="150"/>
    </location>
    <ligand>
        <name>Zn(2+)</name>
        <dbReference type="ChEBI" id="CHEBI:29105"/>
        <label>2</label>
    </ligand>
</feature>
<evidence type="ECO:0000256" key="2">
    <source>
        <dbReference type="ARBA" id="ARBA00010286"/>
    </source>
</evidence>
<feature type="domain" description="Amidohydrolase 3" evidence="8">
    <location>
        <begin position="336"/>
        <end position="420"/>
    </location>
</feature>
<feature type="binding site" evidence="7">
    <location>
        <position position="150"/>
    </location>
    <ligand>
        <name>Zn(2+)</name>
        <dbReference type="ChEBI" id="CHEBI:29105"/>
        <label>1</label>
    </ligand>
</feature>
<dbReference type="InterPro" id="IPR002195">
    <property type="entry name" value="Dihydroorotase_CS"/>
</dbReference>
<evidence type="ECO:0000256" key="1">
    <source>
        <dbReference type="ARBA" id="ARBA00002368"/>
    </source>
</evidence>
<dbReference type="PROSITE" id="PS00482">
    <property type="entry name" value="DIHYDROOROTASE_1"/>
    <property type="match status" value="1"/>
</dbReference>
<feature type="binding site" evidence="7">
    <location>
        <position position="303"/>
    </location>
    <ligand>
        <name>Zn(2+)</name>
        <dbReference type="ChEBI" id="CHEBI:29105"/>
        <label>1</label>
    </ligand>
</feature>
<dbReference type="GO" id="GO:0006145">
    <property type="term" value="P:purine nucleobase catabolic process"/>
    <property type="evidence" value="ECO:0007669"/>
    <property type="project" value="TreeGrafter"/>
</dbReference>
<dbReference type="Gene3D" id="2.30.40.10">
    <property type="entry name" value="Urease, subunit C, domain 1"/>
    <property type="match status" value="1"/>
</dbReference>
<evidence type="ECO:0000256" key="4">
    <source>
        <dbReference type="ARBA" id="ARBA00022801"/>
    </source>
</evidence>
<protein>
    <recommendedName>
        <fullName evidence="7">Dihydroorotase</fullName>
        <shortName evidence="7">DHOase</shortName>
        <ecNumber evidence="7">3.5.2.3</ecNumber>
    </recommendedName>
</protein>
<dbReference type="GO" id="GO:0004151">
    <property type="term" value="F:dihydroorotase activity"/>
    <property type="evidence" value="ECO:0007669"/>
    <property type="project" value="UniProtKB-UniRule"/>
</dbReference>
<dbReference type="RefSeq" id="WP_212724664.1">
    <property type="nucleotide sequence ID" value="NZ_CP071250.1"/>
</dbReference>
<dbReference type="AlphaFoldDB" id="A0A9Q9FH20"/>
<dbReference type="Pfam" id="PF12890">
    <property type="entry name" value="DHOase"/>
    <property type="match status" value="1"/>
</dbReference>
<comment type="similarity">
    <text evidence="2 7">Belongs to the metallo-dependent hydrolases superfamily. DHOase family. Class I DHOase subfamily.</text>
</comment>
<comment type="cofactor">
    <cofactor evidence="7">
        <name>Zn(2+)</name>
        <dbReference type="ChEBI" id="CHEBI:29105"/>
    </cofactor>
    <text evidence="7">Binds 2 Zn(2+) ions per subunit.</text>
</comment>
<evidence type="ECO:0000256" key="6">
    <source>
        <dbReference type="ARBA" id="ARBA00022975"/>
    </source>
</evidence>
<feature type="binding site" evidence="7">
    <location>
        <position position="58"/>
    </location>
    <ligand>
        <name>Zn(2+)</name>
        <dbReference type="ChEBI" id="CHEBI:29105"/>
        <label>1</label>
    </ligand>
</feature>
<dbReference type="EMBL" id="CP071250">
    <property type="protein sequence ID" value="UUF09506.1"/>
    <property type="molecule type" value="Genomic_DNA"/>
</dbReference>
<dbReference type="PANTHER" id="PTHR43668">
    <property type="entry name" value="ALLANTOINASE"/>
    <property type="match status" value="1"/>
</dbReference>
<keyword evidence="3 7" id="KW-0479">Metal-binding</keyword>
<proteinExistence type="inferred from homology"/>
<sequence>MILLKNGRQINESNELVAVDLLVKDGIIIEMTECIENTEAQVYDLAGKLVSPGLIDVHVHLREPGYERKETIETGTKAAARGGYTTIAAMANTIPVPDSMENVTYIEGLLQQSAQVRVFPYAAITVGERGEEIVDVEALSEASILGFSDDGRGIQEAGVMYQAMQRAKAVNKPIVAHCEDDSLLFDGYLHDGEYAKANGHRGILSVSESAQIARDIMLAQATGVHYHICHISTKESVELVRFAKAQGINVTAEVSPHHLILCDTDIVNDDPNFKMNPPLRADADRIACVQGLLDGTIDVIATDHAPHHEDEKAWGIETAPFGIVGLETAFPLMYTTFVKTGKMTLKQLIDCMSTKPATIFNLPYGKLEVGAVADITIIDLDKEMEIDSTQFLSKGKNTPFNGYRVAGWPVMTLVGGKVTYKDEQVN</sequence>
<feature type="binding site" evidence="7">
    <location>
        <position position="307"/>
    </location>
    <ligand>
        <name>substrate</name>
    </ligand>
</feature>
<dbReference type="GO" id="GO:0044205">
    <property type="term" value="P:'de novo' UMP biosynthetic process"/>
    <property type="evidence" value="ECO:0007669"/>
    <property type="project" value="UniProtKB-UniRule"/>
</dbReference>
<dbReference type="InterPro" id="IPR011059">
    <property type="entry name" value="Metal-dep_hydrolase_composite"/>
</dbReference>
<evidence type="ECO:0000313" key="10">
    <source>
        <dbReference type="EMBL" id="UUF09506.1"/>
    </source>
</evidence>
<evidence type="ECO:0000256" key="7">
    <source>
        <dbReference type="HAMAP-Rule" id="MF_00220"/>
    </source>
</evidence>
<feature type="binding site" evidence="7">
    <location>
        <position position="60"/>
    </location>
    <ligand>
        <name>Zn(2+)</name>
        <dbReference type="ChEBI" id="CHEBI:29105"/>
        <label>1</label>
    </ligand>
</feature>
<dbReference type="InterPro" id="IPR004722">
    <property type="entry name" value="DHOase"/>
</dbReference>
<evidence type="ECO:0000313" key="11">
    <source>
        <dbReference type="Proteomes" id="UP001058072"/>
    </source>
</evidence>
<evidence type="ECO:0000259" key="9">
    <source>
        <dbReference type="Pfam" id="PF12890"/>
    </source>
</evidence>
<dbReference type="GO" id="GO:0005737">
    <property type="term" value="C:cytoplasm"/>
    <property type="evidence" value="ECO:0007669"/>
    <property type="project" value="TreeGrafter"/>
</dbReference>
<dbReference type="HAMAP" id="MF_00220_B">
    <property type="entry name" value="PyrC_classI_B"/>
    <property type="match status" value="1"/>
</dbReference>
<dbReference type="GO" id="GO:0008270">
    <property type="term" value="F:zinc ion binding"/>
    <property type="evidence" value="ECO:0007669"/>
    <property type="project" value="UniProtKB-UniRule"/>
</dbReference>
<evidence type="ECO:0000256" key="3">
    <source>
        <dbReference type="ARBA" id="ARBA00022723"/>
    </source>
</evidence>
<dbReference type="PANTHER" id="PTHR43668:SF2">
    <property type="entry name" value="ALLANTOINASE"/>
    <property type="match status" value="1"/>
</dbReference>
<comment type="pathway">
    <text evidence="7">Pyrimidine metabolism; UMP biosynthesis via de novo pathway; (S)-dihydroorotate from bicarbonate: step 3/3.</text>
</comment>
<feature type="binding site" evidence="7">
    <location>
        <position position="230"/>
    </location>
    <ligand>
        <name>Zn(2+)</name>
        <dbReference type="ChEBI" id="CHEBI:29105"/>
        <label>2</label>
    </ligand>
</feature>
<name>A0A9Q9FH20_9FIRM</name>
<dbReference type="NCBIfam" id="TIGR00857">
    <property type="entry name" value="pyrC_multi"/>
    <property type="match status" value="1"/>
</dbReference>
<dbReference type="InterPro" id="IPR024403">
    <property type="entry name" value="DHOase_cat"/>
</dbReference>
<organism evidence="10 11">
    <name type="scientific">Turicibacter bilis</name>
    <dbReference type="NCBI Taxonomy" id="2735723"/>
    <lineage>
        <taxon>Bacteria</taxon>
        <taxon>Bacillati</taxon>
        <taxon>Bacillota</taxon>
        <taxon>Erysipelotrichia</taxon>
        <taxon>Erysipelotrichales</taxon>
        <taxon>Turicibacteraceae</taxon>
        <taxon>Turicibacter</taxon>
    </lineage>
</organism>
<comment type="catalytic activity">
    <reaction evidence="7">
        <text>(S)-dihydroorotate + H2O = N-carbamoyl-L-aspartate + H(+)</text>
        <dbReference type="Rhea" id="RHEA:24296"/>
        <dbReference type="ChEBI" id="CHEBI:15377"/>
        <dbReference type="ChEBI" id="CHEBI:15378"/>
        <dbReference type="ChEBI" id="CHEBI:30864"/>
        <dbReference type="ChEBI" id="CHEBI:32814"/>
        <dbReference type="EC" id="3.5.2.3"/>
    </reaction>
</comment>
<feature type="binding site" evidence="7">
    <location>
        <position position="177"/>
    </location>
    <ligand>
        <name>Zn(2+)</name>
        <dbReference type="ChEBI" id="CHEBI:29105"/>
        <label>2</label>
    </ligand>
</feature>
<evidence type="ECO:0000259" key="8">
    <source>
        <dbReference type="Pfam" id="PF07969"/>
    </source>
</evidence>
<dbReference type="SUPFAM" id="SSF51338">
    <property type="entry name" value="Composite domain of metallo-dependent hydrolases"/>
    <property type="match status" value="1"/>
</dbReference>
<dbReference type="Pfam" id="PF07969">
    <property type="entry name" value="Amidohydro_3"/>
    <property type="match status" value="1"/>
</dbReference>
<keyword evidence="4 7" id="KW-0378">Hydrolase</keyword>
<reference evidence="10" key="1">
    <citation type="submission" date="2021-03" db="EMBL/GenBank/DDBJ databases">
        <title>Comparative Genomics and Metabolomics in the genus Turicibacter.</title>
        <authorList>
            <person name="Maki J."/>
            <person name="Looft T."/>
        </authorList>
    </citation>
    <scope>NUCLEOTIDE SEQUENCE</scope>
    <source>
        <strain evidence="10">ISU324</strain>
    </source>
</reference>